<dbReference type="RefSeq" id="WP_290247187.1">
    <property type="nucleotide sequence ID" value="NZ_JAUFQT010000001.1"/>
</dbReference>
<accession>A0ABV5J4W4</accession>
<organism evidence="1 2">
    <name type="scientific">Echinicola jeungdonensis</name>
    <dbReference type="NCBI Taxonomy" id="709343"/>
    <lineage>
        <taxon>Bacteria</taxon>
        <taxon>Pseudomonadati</taxon>
        <taxon>Bacteroidota</taxon>
        <taxon>Cytophagia</taxon>
        <taxon>Cytophagales</taxon>
        <taxon>Cyclobacteriaceae</taxon>
        <taxon>Echinicola</taxon>
    </lineage>
</organism>
<keyword evidence="2" id="KW-1185">Reference proteome</keyword>
<gene>
    <name evidence="1" type="ORF">ACFFUR_08625</name>
</gene>
<evidence type="ECO:0000313" key="2">
    <source>
        <dbReference type="Proteomes" id="UP001589654"/>
    </source>
</evidence>
<dbReference type="Proteomes" id="UP001589654">
    <property type="component" value="Unassembled WGS sequence"/>
</dbReference>
<name>A0ABV5J4W4_9BACT</name>
<dbReference type="EMBL" id="JBHMEW010000054">
    <property type="protein sequence ID" value="MFB9211868.1"/>
    <property type="molecule type" value="Genomic_DNA"/>
</dbReference>
<reference evidence="1 2" key="1">
    <citation type="submission" date="2024-09" db="EMBL/GenBank/DDBJ databases">
        <authorList>
            <person name="Sun Q."/>
            <person name="Mori K."/>
        </authorList>
    </citation>
    <scope>NUCLEOTIDE SEQUENCE [LARGE SCALE GENOMIC DNA]</scope>
    <source>
        <strain evidence="1 2">CECT 7682</strain>
    </source>
</reference>
<evidence type="ECO:0000313" key="1">
    <source>
        <dbReference type="EMBL" id="MFB9211868.1"/>
    </source>
</evidence>
<proteinExistence type="predicted"/>
<protein>
    <recommendedName>
        <fullName evidence="3">Por secretion system C-terminal sorting domain-containing protein</fullName>
    </recommendedName>
</protein>
<comment type="caution">
    <text evidence="1">The sequence shown here is derived from an EMBL/GenBank/DDBJ whole genome shotgun (WGS) entry which is preliminary data.</text>
</comment>
<evidence type="ECO:0008006" key="3">
    <source>
        <dbReference type="Google" id="ProtNLM"/>
    </source>
</evidence>
<sequence length="482" mass="52756">MSRPQFLIFLFLGLVMFGFKGWAQTFTYDSSNMGCDGNWGTGACWDIDNVDGCASPQNAPPPLDGTGCEVNIVINEDLSYMGDMEFGGAFGGLTIANGAHFELEGNAIIASDKKMDFILNGGSEFNINGELVVSLGGSSDSTKLTIDGDEDSYVLVNSIDLQGRAVLELEEGGALISSGPTEYNGNSSKINVYGFFRTQMIDIQGGSNHQLNSYGNAEILIEEDIVLGGSSGISFNGDSEVYVGGDINNSNGAEIIASDNAKVYYCGAIKKEEAKTEKDNGEFLYGCRTLPVEWGEIHVDIAGNNQAVLVSWTSLKEWENDHFIIERSVGGVDHFENIHKETAVGWSEVPSQYHFEDKDLPLGGERIYYRIKQVGINGEFHYSPIYSVQLPEVQSSQGNWRVYPNPSRGKTVEIGLLNSDQYNSEEITIRVFNAITSSQPLTIESLGEINPSIGEIIRKFPKGLVIIEIQWADQVEYLKLIN</sequence>